<evidence type="ECO:0000313" key="3">
    <source>
        <dbReference type="Proteomes" id="UP000796761"/>
    </source>
</evidence>
<feature type="non-terminal residue" evidence="2">
    <location>
        <position position="1"/>
    </location>
</feature>
<dbReference type="EMBL" id="SWJQ01003524">
    <property type="protein sequence ID" value="TRZ05743.1"/>
    <property type="molecule type" value="Genomic_DNA"/>
</dbReference>
<feature type="region of interest" description="Disordered" evidence="1">
    <location>
        <begin position="1"/>
        <end position="99"/>
    </location>
</feature>
<organism evidence="2 3">
    <name type="scientific">Zosterops borbonicus</name>
    <dbReference type="NCBI Taxonomy" id="364589"/>
    <lineage>
        <taxon>Eukaryota</taxon>
        <taxon>Metazoa</taxon>
        <taxon>Chordata</taxon>
        <taxon>Craniata</taxon>
        <taxon>Vertebrata</taxon>
        <taxon>Euteleostomi</taxon>
        <taxon>Archelosauria</taxon>
        <taxon>Archosauria</taxon>
        <taxon>Dinosauria</taxon>
        <taxon>Saurischia</taxon>
        <taxon>Theropoda</taxon>
        <taxon>Coelurosauria</taxon>
        <taxon>Aves</taxon>
        <taxon>Neognathae</taxon>
        <taxon>Neoaves</taxon>
        <taxon>Telluraves</taxon>
        <taxon>Australaves</taxon>
        <taxon>Passeriformes</taxon>
        <taxon>Sylvioidea</taxon>
        <taxon>Zosteropidae</taxon>
        <taxon>Zosterops</taxon>
    </lineage>
</organism>
<gene>
    <name evidence="2" type="ORF">HGM15179_021364</name>
</gene>
<name>A0A8K1D7F4_9PASS</name>
<protein>
    <submittedName>
        <fullName evidence="2">Uncharacterized protein</fullName>
    </submittedName>
</protein>
<reference evidence="2" key="1">
    <citation type="submission" date="2019-04" db="EMBL/GenBank/DDBJ databases">
        <title>Genome assembly of Zosterops borbonicus 15179.</title>
        <authorList>
            <person name="Leroy T."/>
            <person name="Anselmetti Y."/>
            <person name="Tilak M.-K."/>
            <person name="Nabholz B."/>
        </authorList>
    </citation>
    <scope>NUCLEOTIDE SEQUENCE</scope>
    <source>
        <strain evidence="2">HGM_15179</strain>
        <tissue evidence="2">Muscle</tissue>
    </source>
</reference>
<dbReference type="Proteomes" id="UP000796761">
    <property type="component" value="Unassembled WGS sequence"/>
</dbReference>
<keyword evidence="3" id="KW-1185">Reference proteome</keyword>
<proteinExistence type="predicted"/>
<evidence type="ECO:0000313" key="2">
    <source>
        <dbReference type="EMBL" id="TRZ05743.1"/>
    </source>
</evidence>
<dbReference type="AlphaFoldDB" id="A0A8K1D7F4"/>
<comment type="caution">
    <text evidence="2">The sequence shown here is derived from an EMBL/GenBank/DDBJ whole genome shotgun (WGS) entry which is preliminary data.</text>
</comment>
<evidence type="ECO:0000256" key="1">
    <source>
        <dbReference type="SAM" id="MobiDB-lite"/>
    </source>
</evidence>
<sequence length="99" mass="10488">LILGFFSPQTPQRPETLQLFPRPAPRLPHPGVRPQGGALQGAAALPPPGRHQDGHADGGAGGRAAVLPRAQSDPQGHQTRKPPARPQGGAQDRRLRLVR</sequence>
<feature type="non-terminal residue" evidence="2">
    <location>
        <position position="99"/>
    </location>
</feature>
<accession>A0A8K1D7F4</accession>
<feature type="compositionally biased region" description="Low complexity" evidence="1">
    <location>
        <begin position="35"/>
        <end position="44"/>
    </location>
</feature>